<reference evidence="1 2" key="1">
    <citation type="submission" date="2019-07" db="EMBL/GenBank/DDBJ databases">
        <title>Whole genome shotgun sequence of Segetibacter aerophilus NBRC 106135.</title>
        <authorList>
            <person name="Hosoyama A."/>
            <person name="Uohara A."/>
            <person name="Ohji S."/>
            <person name="Ichikawa N."/>
        </authorList>
    </citation>
    <scope>NUCLEOTIDE SEQUENCE [LARGE SCALE GENOMIC DNA]</scope>
    <source>
        <strain evidence="1 2">NBRC 106135</strain>
    </source>
</reference>
<dbReference type="EMBL" id="BJYT01000002">
    <property type="protein sequence ID" value="GEO08310.1"/>
    <property type="molecule type" value="Genomic_DNA"/>
</dbReference>
<gene>
    <name evidence="1" type="ORF">SAE01_08060</name>
</gene>
<organism evidence="1 2">
    <name type="scientific">Segetibacter aerophilus</name>
    <dbReference type="NCBI Taxonomy" id="670293"/>
    <lineage>
        <taxon>Bacteria</taxon>
        <taxon>Pseudomonadati</taxon>
        <taxon>Bacteroidota</taxon>
        <taxon>Chitinophagia</taxon>
        <taxon>Chitinophagales</taxon>
        <taxon>Chitinophagaceae</taxon>
        <taxon>Segetibacter</taxon>
    </lineage>
</organism>
<keyword evidence="2" id="KW-1185">Reference proteome</keyword>
<proteinExistence type="predicted"/>
<evidence type="ECO:0000313" key="1">
    <source>
        <dbReference type="EMBL" id="GEO08310.1"/>
    </source>
</evidence>
<dbReference type="Proteomes" id="UP000321513">
    <property type="component" value="Unassembled WGS sequence"/>
</dbReference>
<dbReference type="RefSeq" id="WP_147202378.1">
    <property type="nucleotide sequence ID" value="NZ_BJYT01000002.1"/>
</dbReference>
<dbReference type="AlphaFoldDB" id="A0A512B8M5"/>
<comment type="caution">
    <text evidence="1">The sequence shown here is derived from an EMBL/GenBank/DDBJ whole genome shotgun (WGS) entry which is preliminary data.</text>
</comment>
<sequence>MIKEKTTKAATMKSVIEKHFFTISGRQLQGYYSHPSENFNEVHAQLDALQDDLKAARFKPKAMINCTGGDVIVYTDDNERVQIKYHDEKDKSCGIEFEFVKNFQLRTVVHSFWYLDEAAKKAQLEIENPFYS</sequence>
<evidence type="ECO:0000313" key="2">
    <source>
        <dbReference type="Proteomes" id="UP000321513"/>
    </source>
</evidence>
<protein>
    <submittedName>
        <fullName evidence="1">Uncharacterized protein</fullName>
    </submittedName>
</protein>
<accession>A0A512B8M5</accession>
<name>A0A512B8M5_9BACT</name>